<keyword evidence="3" id="KW-1185">Reference proteome</keyword>
<dbReference type="RefSeq" id="WP_061179524.1">
    <property type="nucleotide sequence ID" value="NZ_FCOE02000045.1"/>
</dbReference>
<evidence type="ECO:0000259" key="1">
    <source>
        <dbReference type="Pfam" id="PF01909"/>
    </source>
</evidence>
<protein>
    <submittedName>
        <fullName evidence="2">Nucleotidyltransferase domain protein</fullName>
    </submittedName>
</protein>
<dbReference type="AlphaFoldDB" id="A0A158DR97"/>
<dbReference type="InterPro" id="IPR052548">
    <property type="entry name" value="Type_VII_TA_antitoxin"/>
</dbReference>
<name>A0A158DR97_9BURK</name>
<evidence type="ECO:0000313" key="3">
    <source>
        <dbReference type="Proteomes" id="UP000054911"/>
    </source>
</evidence>
<dbReference type="PANTHER" id="PTHR33933">
    <property type="entry name" value="NUCLEOTIDYLTRANSFERASE"/>
    <property type="match status" value="1"/>
</dbReference>
<dbReference type="EMBL" id="FCOE02000045">
    <property type="protein sequence ID" value="SAK97095.1"/>
    <property type="molecule type" value="Genomic_DNA"/>
</dbReference>
<dbReference type="Gene3D" id="3.30.460.10">
    <property type="entry name" value="Beta Polymerase, domain 2"/>
    <property type="match status" value="1"/>
</dbReference>
<dbReference type="STRING" id="1777141.AWB80_07303"/>
<accession>A0A158DR97</accession>
<comment type="caution">
    <text evidence="2">The sequence shown here is derived from an EMBL/GenBank/DDBJ whole genome shotgun (WGS) entry which is preliminary data.</text>
</comment>
<reference evidence="2" key="1">
    <citation type="submission" date="2016-01" db="EMBL/GenBank/DDBJ databases">
        <authorList>
            <person name="Peeters C."/>
        </authorList>
    </citation>
    <scope>NUCLEOTIDE SEQUENCE [LARGE SCALE GENOMIC DNA]</scope>
    <source>
        <strain evidence="2">LMG 29323</strain>
    </source>
</reference>
<dbReference type="Pfam" id="PF01909">
    <property type="entry name" value="NTP_transf_2"/>
    <property type="match status" value="1"/>
</dbReference>
<dbReference type="Proteomes" id="UP000054911">
    <property type="component" value="Unassembled WGS sequence"/>
</dbReference>
<dbReference type="InterPro" id="IPR002934">
    <property type="entry name" value="Polymerase_NTP_transf_dom"/>
</dbReference>
<dbReference type="SUPFAM" id="SSF81301">
    <property type="entry name" value="Nucleotidyltransferase"/>
    <property type="match status" value="1"/>
</dbReference>
<sequence length="118" mass="13032">MHTLTEHPIDADTRKTAFAFLDRATKAFPVKGAILFGSRAKGSFRPDSDADIAVVLPGPRGQFMVAKLMMADMAFDVLLETGILVQPLPVWEDEWARPESYSNPALLRNIESDGVRLC</sequence>
<evidence type="ECO:0000313" key="2">
    <source>
        <dbReference type="EMBL" id="SAK97095.1"/>
    </source>
</evidence>
<gene>
    <name evidence="2" type="ORF">AWB80_07303</name>
</gene>
<dbReference type="GO" id="GO:0016779">
    <property type="term" value="F:nucleotidyltransferase activity"/>
    <property type="evidence" value="ECO:0007669"/>
    <property type="project" value="InterPro"/>
</dbReference>
<organism evidence="2 3">
    <name type="scientific">Caballeronia pedi</name>
    <dbReference type="NCBI Taxonomy" id="1777141"/>
    <lineage>
        <taxon>Bacteria</taxon>
        <taxon>Pseudomonadati</taxon>
        <taxon>Pseudomonadota</taxon>
        <taxon>Betaproteobacteria</taxon>
        <taxon>Burkholderiales</taxon>
        <taxon>Burkholderiaceae</taxon>
        <taxon>Caballeronia</taxon>
    </lineage>
</organism>
<dbReference type="OrthoDB" id="9803106at2"/>
<proteinExistence type="predicted"/>
<dbReference type="PANTHER" id="PTHR33933:SF1">
    <property type="entry name" value="PROTEIN ADENYLYLTRANSFERASE MNTA-RELATED"/>
    <property type="match status" value="1"/>
</dbReference>
<dbReference type="CDD" id="cd05403">
    <property type="entry name" value="NT_KNTase_like"/>
    <property type="match status" value="1"/>
</dbReference>
<dbReference type="InterPro" id="IPR043519">
    <property type="entry name" value="NT_sf"/>
</dbReference>
<feature type="domain" description="Polymerase nucleotidyl transferase" evidence="1">
    <location>
        <begin position="24"/>
        <end position="60"/>
    </location>
</feature>